<proteinExistence type="predicted"/>
<dbReference type="AlphaFoldDB" id="A0A0N5A875"/>
<evidence type="ECO:0000256" key="1">
    <source>
        <dbReference type="SAM" id="MobiDB-lite"/>
    </source>
</evidence>
<sequence>MDTAACDHFTKDPIDDLHLRESDEGTSMKLYHAAVEKLGKVLSNGRSVFTDFVESHGHSFGDAQRWLTSVYNDFLDKLKLDDEEGGGTESADEKNTDTLDKKSDDVVPKMRKDESDEDEGKSNEKPVVSELYAGLQEAYDKVSQATAMVLQKAYDKLKDFSKDSVRIADDSPETAQEVLSNMKVKATDTLQQAAAAAKKLAEQRLHDGDENPEVCPDDIKDSVDKHTSESLDFKEIVTNSSWKSPEKNEL</sequence>
<reference evidence="3" key="1">
    <citation type="submission" date="2017-02" db="UniProtKB">
        <authorList>
            <consortium name="WormBaseParasite"/>
        </authorList>
    </citation>
    <scope>IDENTIFICATION</scope>
</reference>
<protein>
    <submittedName>
        <fullName evidence="3">Protein vip1</fullName>
    </submittedName>
</protein>
<dbReference type="WBParaSite" id="SMUV_0000026001-mRNA-1">
    <property type="protein sequence ID" value="SMUV_0000026001-mRNA-1"/>
    <property type="gene ID" value="SMUV_0000026001"/>
</dbReference>
<evidence type="ECO:0000313" key="2">
    <source>
        <dbReference type="Proteomes" id="UP000046393"/>
    </source>
</evidence>
<feature type="compositionally biased region" description="Basic and acidic residues" evidence="1">
    <location>
        <begin position="217"/>
        <end position="227"/>
    </location>
</feature>
<name>A0A0N5A875_9BILA</name>
<feature type="region of interest" description="Disordered" evidence="1">
    <location>
        <begin position="198"/>
        <end position="227"/>
    </location>
</feature>
<organism evidence="2 3">
    <name type="scientific">Syphacia muris</name>
    <dbReference type="NCBI Taxonomy" id="451379"/>
    <lineage>
        <taxon>Eukaryota</taxon>
        <taxon>Metazoa</taxon>
        <taxon>Ecdysozoa</taxon>
        <taxon>Nematoda</taxon>
        <taxon>Chromadorea</taxon>
        <taxon>Rhabditida</taxon>
        <taxon>Spirurina</taxon>
        <taxon>Oxyuridomorpha</taxon>
        <taxon>Oxyuroidea</taxon>
        <taxon>Oxyuridae</taxon>
        <taxon>Syphacia</taxon>
    </lineage>
</organism>
<accession>A0A0N5A875</accession>
<feature type="region of interest" description="Disordered" evidence="1">
    <location>
        <begin position="81"/>
        <end position="127"/>
    </location>
</feature>
<keyword evidence="2" id="KW-1185">Reference proteome</keyword>
<dbReference type="Proteomes" id="UP000046393">
    <property type="component" value="Unplaced"/>
</dbReference>
<evidence type="ECO:0000313" key="3">
    <source>
        <dbReference type="WBParaSite" id="SMUV_0000026001-mRNA-1"/>
    </source>
</evidence>
<feature type="compositionally biased region" description="Basic and acidic residues" evidence="1">
    <location>
        <begin position="199"/>
        <end position="209"/>
    </location>
</feature>
<feature type="compositionally biased region" description="Basic and acidic residues" evidence="1">
    <location>
        <begin position="91"/>
        <end position="124"/>
    </location>
</feature>